<feature type="non-terminal residue" evidence="1">
    <location>
        <position position="61"/>
    </location>
</feature>
<evidence type="ECO:0000313" key="1">
    <source>
        <dbReference type="EMBL" id="ENO90552.1"/>
    </source>
</evidence>
<proteinExistence type="predicted"/>
<name>N6Z7J6_9RHOO</name>
<comment type="caution">
    <text evidence="1">The sequence shown here is derived from an EMBL/GenBank/DDBJ whole genome shotgun (WGS) entry which is preliminary data.</text>
</comment>
<dbReference type="Proteomes" id="UP000013047">
    <property type="component" value="Unassembled WGS sequence"/>
</dbReference>
<gene>
    <name evidence="1" type="ORF">C667_23274</name>
</gene>
<evidence type="ECO:0000313" key="2">
    <source>
        <dbReference type="Proteomes" id="UP000013047"/>
    </source>
</evidence>
<dbReference type="AlphaFoldDB" id="N6Z7J6"/>
<keyword evidence="2" id="KW-1185">Reference proteome</keyword>
<protein>
    <submittedName>
        <fullName evidence="1">General secretion pathway protein F</fullName>
    </submittedName>
</protein>
<reference evidence="1 2" key="1">
    <citation type="submission" date="2012-09" db="EMBL/GenBank/DDBJ databases">
        <title>Draft Genome Sequences of 6 Strains from Genus Thauera.</title>
        <authorList>
            <person name="Liu B."/>
            <person name="Shapleigh J.P."/>
            <person name="Frostegard A.H."/>
        </authorList>
    </citation>
    <scope>NUCLEOTIDE SEQUENCE [LARGE SCALE GENOMIC DNA]</scope>
    <source>
        <strain evidence="1 2">B4P</strain>
    </source>
</reference>
<accession>N6Z7J6</accession>
<sequence length="61" mass="6667">MSAFRYRAFDLQGTPSTGVIEADSGRAARSALRERGLHPVEVIDLGQQARTAAERPGWLAR</sequence>
<dbReference type="EMBL" id="AMXF01000444">
    <property type="protein sequence ID" value="ENO90552.1"/>
    <property type="molecule type" value="Genomic_DNA"/>
</dbReference>
<organism evidence="1 2">
    <name type="scientific">Thauera phenylacetica B4P</name>
    <dbReference type="NCBI Taxonomy" id="1234382"/>
    <lineage>
        <taxon>Bacteria</taxon>
        <taxon>Pseudomonadati</taxon>
        <taxon>Pseudomonadota</taxon>
        <taxon>Betaproteobacteria</taxon>
        <taxon>Rhodocyclales</taxon>
        <taxon>Zoogloeaceae</taxon>
        <taxon>Thauera</taxon>
    </lineage>
</organism>